<organism evidence="1">
    <name type="scientific">marine sediment metagenome</name>
    <dbReference type="NCBI Taxonomy" id="412755"/>
    <lineage>
        <taxon>unclassified sequences</taxon>
        <taxon>metagenomes</taxon>
        <taxon>ecological metagenomes</taxon>
    </lineage>
</organism>
<dbReference type="EMBL" id="BARS01046962">
    <property type="protein sequence ID" value="GAG34863.1"/>
    <property type="molecule type" value="Genomic_DNA"/>
</dbReference>
<sequence length="246" mass="28901">FQQSYSGFRELIQEDNTILLYDKFHDWSMSGNPFYPVTEKFMTYYLKKDNHSQKFPIKSTEYKFDKGFSIKDMKSESLSLVSPYMRADNNYAFMSNKGFNNFVFQKDQKLIPYIKKIQGKSNYRGRVGLGLYPKELLLFTKIKNHGKGKIIVENYQGKNTERKIAKRKIIFEDKFFFPVIEGPNIKKFKIEGVKYIAPLPYSSLDIKKPISHDELKKSSPLLSKYYTANKKLFKKTDYNSRVQGGQ</sequence>
<comment type="caution">
    <text evidence="1">The sequence shown here is derived from an EMBL/GenBank/DDBJ whole genome shotgun (WGS) entry which is preliminary data.</text>
</comment>
<name>X0XDY2_9ZZZZ</name>
<feature type="non-terminal residue" evidence="1">
    <location>
        <position position="1"/>
    </location>
</feature>
<reference evidence="1" key="1">
    <citation type="journal article" date="2014" name="Front. Microbiol.">
        <title>High frequency of phylogenetically diverse reductive dehalogenase-homologous genes in deep subseafloor sedimentary metagenomes.</title>
        <authorList>
            <person name="Kawai M."/>
            <person name="Futagami T."/>
            <person name="Toyoda A."/>
            <person name="Takaki Y."/>
            <person name="Nishi S."/>
            <person name="Hori S."/>
            <person name="Arai W."/>
            <person name="Tsubouchi T."/>
            <person name="Morono Y."/>
            <person name="Uchiyama I."/>
            <person name="Ito T."/>
            <person name="Fujiyama A."/>
            <person name="Inagaki F."/>
            <person name="Takami H."/>
        </authorList>
    </citation>
    <scope>NUCLEOTIDE SEQUENCE</scope>
    <source>
        <strain evidence="1">Expedition CK06-06</strain>
    </source>
</reference>
<accession>X0XDY2</accession>
<dbReference type="AlphaFoldDB" id="X0XDY2"/>
<gene>
    <name evidence="1" type="ORF">S01H1_70606</name>
</gene>
<evidence type="ECO:0000313" key="1">
    <source>
        <dbReference type="EMBL" id="GAG34863.1"/>
    </source>
</evidence>
<proteinExistence type="predicted"/>
<protein>
    <submittedName>
        <fullName evidence="1">Uncharacterized protein</fullName>
    </submittedName>
</protein>
<feature type="non-terminal residue" evidence="1">
    <location>
        <position position="246"/>
    </location>
</feature>